<evidence type="ECO:0000256" key="2">
    <source>
        <dbReference type="ARBA" id="ARBA00023125"/>
    </source>
</evidence>
<dbReference type="AlphaFoldDB" id="Q2S3L4"/>
<evidence type="ECO:0000313" key="6">
    <source>
        <dbReference type="Proteomes" id="UP000008674"/>
    </source>
</evidence>
<keyword evidence="3" id="KW-0233">DNA recombination</keyword>
<dbReference type="EMBL" id="CP000159">
    <property type="protein sequence ID" value="ABC44449.1"/>
    <property type="molecule type" value="Genomic_DNA"/>
</dbReference>
<dbReference type="InterPro" id="IPR050090">
    <property type="entry name" value="Tyrosine_recombinase_XerCD"/>
</dbReference>
<dbReference type="HOGENOM" id="CLU_033139_0_1_10"/>
<dbReference type="Proteomes" id="UP000008674">
    <property type="component" value="Chromosome"/>
</dbReference>
<dbReference type="PANTHER" id="PTHR30349">
    <property type="entry name" value="PHAGE INTEGRASE-RELATED"/>
    <property type="match status" value="1"/>
</dbReference>
<name>Q2S3L4_SALRD</name>
<proteinExistence type="inferred from homology"/>
<dbReference type="STRING" id="309807.SRU_1088"/>
<dbReference type="InterPro" id="IPR035386">
    <property type="entry name" value="Arm-DNA-bind_5"/>
</dbReference>
<dbReference type="EnsemblBacteria" id="ABC44449">
    <property type="protein sequence ID" value="ABC44449"/>
    <property type="gene ID" value="SRU_1088"/>
</dbReference>
<dbReference type="Gene3D" id="1.10.443.10">
    <property type="entry name" value="Intergrase catalytic core"/>
    <property type="match status" value="1"/>
</dbReference>
<evidence type="ECO:0000256" key="3">
    <source>
        <dbReference type="ARBA" id="ARBA00023172"/>
    </source>
</evidence>
<reference evidence="5 6" key="1">
    <citation type="journal article" date="2005" name="Proc. Natl. Acad. Sci. U.S.A.">
        <title>The genome of Salinibacter ruber: convergence and gene exchange among hyperhalophilic bacteria and archaea.</title>
        <authorList>
            <person name="Mongodin E.F."/>
            <person name="Nelson K.E."/>
            <person name="Daugherty S."/>
            <person name="Deboy R.T."/>
            <person name="Wister J."/>
            <person name="Khouri H."/>
            <person name="Weidman J."/>
            <person name="Walsh D.A."/>
            <person name="Papke R.T."/>
            <person name="Sanchez Perez G."/>
            <person name="Sharma A.K."/>
            <person name="Nesbo C.L."/>
            <person name="MacLeod D."/>
            <person name="Bapteste E."/>
            <person name="Doolittle W.F."/>
            <person name="Charlebois R.L."/>
            <person name="Legault B."/>
            <person name="Rodriguez-Valera F."/>
        </authorList>
    </citation>
    <scope>NUCLEOTIDE SEQUENCE [LARGE SCALE GENOMIC DNA]</scope>
    <source>
        <strain evidence="6">DSM 13855 / CECT 5946 / M31</strain>
    </source>
</reference>
<dbReference type="Pfam" id="PF00589">
    <property type="entry name" value="Phage_integrase"/>
    <property type="match status" value="1"/>
</dbReference>
<evidence type="ECO:0000256" key="1">
    <source>
        <dbReference type="ARBA" id="ARBA00008857"/>
    </source>
</evidence>
<comment type="similarity">
    <text evidence="1">Belongs to the 'phage' integrase family.</text>
</comment>
<dbReference type="GO" id="GO:0006310">
    <property type="term" value="P:DNA recombination"/>
    <property type="evidence" value="ECO:0007669"/>
    <property type="project" value="UniProtKB-KW"/>
</dbReference>
<dbReference type="eggNOG" id="COG4974">
    <property type="taxonomic scope" value="Bacteria"/>
</dbReference>
<dbReference type="Gene3D" id="1.10.150.130">
    <property type="match status" value="1"/>
</dbReference>
<dbReference type="GO" id="GO:0015074">
    <property type="term" value="P:DNA integration"/>
    <property type="evidence" value="ECO:0007669"/>
    <property type="project" value="InterPro"/>
</dbReference>
<dbReference type="InterPro" id="IPR013762">
    <property type="entry name" value="Integrase-like_cat_sf"/>
</dbReference>
<dbReference type="GO" id="GO:0003677">
    <property type="term" value="F:DNA binding"/>
    <property type="evidence" value="ECO:0007669"/>
    <property type="project" value="UniProtKB-KW"/>
</dbReference>
<dbReference type="InterPro" id="IPR002104">
    <property type="entry name" value="Integrase_catalytic"/>
</dbReference>
<dbReference type="OrthoDB" id="1094492at2"/>
<dbReference type="PANTHER" id="PTHR30349:SF64">
    <property type="entry name" value="PROPHAGE INTEGRASE INTD-RELATED"/>
    <property type="match status" value="1"/>
</dbReference>
<dbReference type="RefSeq" id="WP_011403845.1">
    <property type="nucleotide sequence ID" value="NC_007677.1"/>
</dbReference>
<dbReference type="CDD" id="cd01185">
    <property type="entry name" value="INTN1_C_like"/>
    <property type="match status" value="1"/>
</dbReference>
<evidence type="ECO:0000313" key="5">
    <source>
        <dbReference type="EMBL" id="ABC44449.1"/>
    </source>
</evidence>
<accession>Q2S3L4</accession>
<dbReference type="InterPro" id="IPR011010">
    <property type="entry name" value="DNA_brk_join_enz"/>
</dbReference>
<keyword evidence="6" id="KW-1185">Reference proteome</keyword>
<dbReference type="SUPFAM" id="SSF56349">
    <property type="entry name" value="DNA breaking-rejoining enzymes"/>
    <property type="match status" value="1"/>
</dbReference>
<evidence type="ECO:0000259" key="4">
    <source>
        <dbReference type="PROSITE" id="PS51898"/>
    </source>
</evidence>
<dbReference type="Pfam" id="PF17293">
    <property type="entry name" value="Arm-DNA-bind_5"/>
    <property type="match status" value="1"/>
</dbReference>
<dbReference type="Pfam" id="PF13102">
    <property type="entry name" value="Phage_int_SAM_5"/>
    <property type="match status" value="1"/>
</dbReference>
<sequence length="415" mass="48079">MASLTIQCRTERTESNGYAPVRLRISHSGKRKFVSLDLDVLASKWNDDRQRVTRSHPDSSRINARLSEVESVAQRAVSRLQSAGEVITASRIQQVVKEELFGEEEESGYDDFIAFAWDEVEAYRRRDQMTTFRHYRTGIRKFLGFLEDESGQSQEDITLSFDALTVQLIREFRNHMYEVRGNAPNTVGKTLTQIKTMWNAAVKEGHADRDPWPKITIDSAPSQKEKLDFEEIEALEEVDLPEEGSERRALDYFLFALYGGGMRFSDVATLKHKHLEGGRIQYKMKKTSEGAGVPIVDKAEAILDRYDNRPQEPESRVFPILDGYDLDEMEDVQRAIESRNAYVNRQLKKVRKKAEIETNLTFHLSRHSAAWKLYREMGDIYKVKRILGHSRVEVTEEYLRGFPDTEMDEEYENVF</sequence>
<dbReference type="PROSITE" id="PS51898">
    <property type="entry name" value="TYR_RECOMBINASE"/>
    <property type="match status" value="1"/>
</dbReference>
<protein>
    <submittedName>
        <fullName evidence="5">Phage integrase family protein</fullName>
    </submittedName>
</protein>
<dbReference type="InterPro" id="IPR010998">
    <property type="entry name" value="Integrase_recombinase_N"/>
</dbReference>
<dbReference type="InterPro" id="IPR025269">
    <property type="entry name" value="SAM-like_dom"/>
</dbReference>
<organism evidence="5 6">
    <name type="scientific">Salinibacter ruber (strain DSM 13855 / M31)</name>
    <dbReference type="NCBI Taxonomy" id="309807"/>
    <lineage>
        <taxon>Bacteria</taxon>
        <taxon>Pseudomonadati</taxon>
        <taxon>Rhodothermota</taxon>
        <taxon>Rhodothermia</taxon>
        <taxon>Rhodothermales</taxon>
        <taxon>Salinibacteraceae</taxon>
        <taxon>Salinibacter</taxon>
    </lineage>
</organism>
<keyword evidence="2" id="KW-0238">DNA-binding</keyword>
<dbReference type="KEGG" id="sru:SRU_1088"/>
<feature type="domain" description="Tyr recombinase" evidence="4">
    <location>
        <begin position="222"/>
        <end position="412"/>
    </location>
</feature>
<gene>
    <name evidence="5" type="ordered locus">SRU_1088</name>
</gene>